<dbReference type="SUPFAM" id="SSF48239">
    <property type="entry name" value="Terpenoid cyclases/Protein prenyltransferases"/>
    <property type="match status" value="1"/>
</dbReference>
<sequence length="304" mass="32892">MFTTNQSAVAAKSGSAERPSFRVATALGAKALPAPSDWLQEWNGRVVSTAVAVGALVLSEQHGGQLGDITQPADIDSAYQGDLSELIVSSMHWLARRQRNDGGWTSHAPELNYPSDLMTSMIVRAAFQLTGAPAAYAELGTRMDNFIKKQGGVEKLKLQLGPLHSGTLLARGASALAEVVDWRQLPSIPIESANFETTNSRVEFWTGREPVLPAIVALGLASFHLNKPVNPITYWRRSRAASRAIDWLNQTQLDDGSFSRSVPVTGMVLMSLASIGQTKHPIVRRGVEYLFAEVRGDGSWPDAS</sequence>
<reference evidence="2" key="1">
    <citation type="submission" date="2022-06" db="EMBL/GenBank/DDBJ databases">
        <title>Aeoliella straminimaris, a novel planctomycete from sediments.</title>
        <authorList>
            <person name="Vitorino I.R."/>
            <person name="Lage O.M."/>
        </authorList>
    </citation>
    <scope>NUCLEOTIDE SEQUENCE</scope>
    <source>
        <strain evidence="2">ICT_H6.2</strain>
    </source>
</reference>
<evidence type="ECO:0000313" key="3">
    <source>
        <dbReference type="Proteomes" id="UP001155241"/>
    </source>
</evidence>
<dbReference type="Proteomes" id="UP001155241">
    <property type="component" value="Unassembled WGS sequence"/>
</dbReference>
<gene>
    <name evidence="2" type="ORF">NG895_20640</name>
</gene>
<dbReference type="InterPro" id="IPR008930">
    <property type="entry name" value="Terpenoid_cyclase/PrenylTrfase"/>
</dbReference>
<accession>A0A9X2FCZ3</accession>
<comment type="caution">
    <text evidence="2">The sequence shown here is derived from an EMBL/GenBank/DDBJ whole genome shotgun (WGS) entry which is preliminary data.</text>
</comment>
<evidence type="ECO:0000259" key="1">
    <source>
        <dbReference type="Pfam" id="PF13249"/>
    </source>
</evidence>
<dbReference type="InterPro" id="IPR032697">
    <property type="entry name" value="SQ_cyclase_N"/>
</dbReference>
<protein>
    <recommendedName>
        <fullName evidence="1">Squalene cyclase N-terminal domain-containing protein</fullName>
    </recommendedName>
</protein>
<name>A0A9X2FCZ3_9BACT</name>
<dbReference type="RefSeq" id="WP_252854427.1">
    <property type="nucleotide sequence ID" value="NZ_JAMXLR010000072.1"/>
</dbReference>
<dbReference type="AlphaFoldDB" id="A0A9X2FCZ3"/>
<dbReference type="Gene3D" id="1.50.10.20">
    <property type="match status" value="2"/>
</dbReference>
<proteinExistence type="predicted"/>
<evidence type="ECO:0000313" key="2">
    <source>
        <dbReference type="EMBL" id="MCO6046314.1"/>
    </source>
</evidence>
<keyword evidence="3" id="KW-1185">Reference proteome</keyword>
<dbReference type="Pfam" id="PF13249">
    <property type="entry name" value="SQHop_cyclase_N"/>
    <property type="match status" value="1"/>
</dbReference>
<organism evidence="2 3">
    <name type="scientific">Aeoliella straminimaris</name>
    <dbReference type="NCBI Taxonomy" id="2954799"/>
    <lineage>
        <taxon>Bacteria</taxon>
        <taxon>Pseudomonadati</taxon>
        <taxon>Planctomycetota</taxon>
        <taxon>Planctomycetia</taxon>
        <taxon>Pirellulales</taxon>
        <taxon>Lacipirellulaceae</taxon>
        <taxon>Aeoliella</taxon>
    </lineage>
</organism>
<feature type="domain" description="Squalene cyclase N-terminal" evidence="1">
    <location>
        <begin position="87"/>
        <end position="191"/>
    </location>
</feature>
<dbReference type="EMBL" id="JAMXLR010000072">
    <property type="protein sequence ID" value="MCO6046314.1"/>
    <property type="molecule type" value="Genomic_DNA"/>
</dbReference>